<keyword evidence="4" id="KW-1185">Reference proteome</keyword>
<dbReference type="Gene3D" id="3.30.70.270">
    <property type="match status" value="1"/>
</dbReference>
<dbReference type="Pfam" id="PF00078">
    <property type="entry name" value="RVT_1"/>
    <property type="match status" value="1"/>
</dbReference>
<dbReference type="InterPro" id="IPR000477">
    <property type="entry name" value="RT_dom"/>
</dbReference>
<gene>
    <name evidence="3" type="ORF">U9M48_028350</name>
</gene>
<dbReference type="InterPro" id="IPR053134">
    <property type="entry name" value="RNA-dir_DNA_polymerase"/>
</dbReference>
<evidence type="ECO:0000259" key="2">
    <source>
        <dbReference type="Pfam" id="PF00078"/>
    </source>
</evidence>
<reference evidence="3 4" key="1">
    <citation type="submission" date="2024-02" db="EMBL/GenBank/DDBJ databases">
        <title>High-quality chromosome-scale genome assembly of Pensacola bahiagrass (Paspalum notatum Flugge var. saurae).</title>
        <authorList>
            <person name="Vega J.M."/>
            <person name="Podio M."/>
            <person name="Orjuela J."/>
            <person name="Siena L.A."/>
            <person name="Pessino S.C."/>
            <person name="Combes M.C."/>
            <person name="Mariac C."/>
            <person name="Albertini E."/>
            <person name="Pupilli F."/>
            <person name="Ortiz J.P.A."/>
            <person name="Leblanc O."/>
        </authorList>
    </citation>
    <scope>NUCLEOTIDE SEQUENCE [LARGE SCALE GENOMIC DNA]</scope>
    <source>
        <strain evidence="3">R1</strain>
        <tissue evidence="3">Leaf</tissue>
    </source>
</reference>
<dbReference type="PANTHER" id="PTHR24559">
    <property type="entry name" value="TRANSPOSON TY3-I GAG-POL POLYPROTEIN"/>
    <property type="match status" value="1"/>
</dbReference>
<accession>A0AAQ3X0W8</accession>
<name>A0AAQ3X0W8_PASNO</name>
<organism evidence="3 4">
    <name type="scientific">Paspalum notatum var. saurae</name>
    <dbReference type="NCBI Taxonomy" id="547442"/>
    <lineage>
        <taxon>Eukaryota</taxon>
        <taxon>Viridiplantae</taxon>
        <taxon>Streptophyta</taxon>
        <taxon>Embryophyta</taxon>
        <taxon>Tracheophyta</taxon>
        <taxon>Spermatophyta</taxon>
        <taxon>Magnoliopsida</taxon>
        <taxon>Liliopsida</taxon>
        <taxon>Poales</taxon>
        <taxon>Poaceae</taxon>
        <taxon>PACMAD clade</taxon>
        <taxon>Panicoideae</taxon>
        <taxon>Andropogonodae</taxon>
        <taxon>Paspaleae</taxon>
        <taxon>Paspalinae</taxon>
        <taxon>Paspalum</taxon>
    </lineage>
</organism>
<feature type="domain" description="Reverse transcriptase" evidence="2">
    <location>
        <begin position="72"/>
        <end position="220"/>
    </location>
</feature>
<dbReference type="CDD" id="cd01647">
    <property type="entry name" value="RT_LTR"/>
    <property type="match status" value="1"/>
</dbReference>
<dbReference type="Proteomes" id="UP001341281">
    <property type="component" value="Chromosome 06"/>
</dbReference>
<dbReference type="SUPFAM" id="SSF56672">
    <property type="entry name" value="DNA/RNA polymerases"/>
    <property type="match status" value="1"/>
</dbReference>
<evidence type="ECO:0000313" key="4">
    <source>
        <dbReference type="Proteomes" id="UP001341281"/>
    </source>
</evidence>
<dbReference type="InterPro" id="IPR043128">
    <property type="entry name" value="Rev_trsase/Diguanyl_cyclase"/>
</dbReference>
<evidence type="ECO:0000256" key="1">
    <source>
        <dbReference type="SAM" id="MobiDB-lite"/>
    </source>
</evidence>
<dbReference type="InterPro" id="IPR043502">
    <property type="entry name" value="DNA/RNA_pol_sf"/>
</dbReference>
<sequence>MEACRYAWVSRELAEHQLKVFPNAKPIKQRLRRFTPEKREAITVELTRLKAAGFIREVMHPEWLANPVLVLKKNKKDWRMRVDYTDLNKHCPKDPFELPRIDQVIDSTAGCALLSILDCYSGYHQISLAIEDQEKTTFIMPFGAYCYTSMSFGLKNAEATYQRAIQTYLADHYGKRVEAYIEDIIIKTKNKEDFIDDLRQVFDILRKFQWKLNPTKCIFGVPAGQSRDRRRDGAGATPSRGTQRRAGWTHSQPQTPPPKRLTLAKEKVRSSSSVLVSVEGRVLTRNKKSHYLARSGISGLDARSIYASLLMARTKQTTRKATGARATVLPDVTHTPPVVEDGLLHTRYKEECPLSLLLCRALREMGRRPYPFISVQTVHEEGNCMA</sequence>
<proteinExistence type="predicted"/>
<feature type="region of interest" description="Disordered" evidence="1">
    <location>
        <begin position="223"/>
        <end position="264"/>
    </location>
</feature>
<dbReference type="Gene3D" id="3.10.10.10">
    <property type="entry name" value="HIV Type 1 Reverse Transcriptase, subunit A, domain 1"/>
    <property type="match status" value="1"/>
</dbReference>
<protein>
    <recommendedName>
        <fullName evidence="2">Reverse transcriptase domain-containing protein</fullName>
    </recommendedName>
</protein>
<dbReference type="AlphaFoldDB" id="A0AAQ3X0W8"/>
<dbReference type="PANTHER" id="PTHR24559:SF444">
    <property type="entry name" value="REVERSE TRANSCRIPTASE DOMAIN-CONTAINING PROTEIN"/>
    <property type="match status" value="1"/>
</dbReference>
<evidence type="ECO:0000313" key="3">
    <source>
        <dbReference type="EMBL" id="WVZ80916.1"/>
    </source>
</evidence>
<dbReference type="EMBL" id="CP144750">
    <property type="protein sequence ID" value="WVZ80916.1"/>
    <property type="molecule type" value="Genomic_DNA"/>
</dbReference>